<dbReference type="CDD" id="cd01347">
    <property type="entry name" value="ligand_gated_channel"/>
    <property type="match status" value="1"/>
</dbReference>
<keyword evidence="13 14" id="KW-0998">Cell outer membrane</keyword>
<evidence type="ECO:0000256" key="15">
    <source>
        <dbReference type="RuleBase" id="RU003357"/>
    </source>
</evidence>
<dbReference type="RefSeq" id="WP_182371376.1">
    <property type="nucleotide sequence ID" value="NZ_CP059139.1"/>
</dbReference>
<keyword evidence="3 14" id="KW-0813">Transport</keyword>
<dbReference type="Gene3D" id="2.40.170.20">
    <property type="entry name" value="TonB-dependent receptor, beta-barrel domain"/>
    <property type="match status" value="1"/>
</dbReference>
<keyword evidence="10 15" id="KW-0798">TonB box</keyword>
<feature type="domain" description="Secretin/TonB short N-terminal" evidence="17">
    <location>
        <begin position="51"/>
        <end position="102"/>
    </location>
</feature>
<evidence type="ECO:0000313" key="18">
    <source>
        <dbReference type="EMBL" id="QMV65679.1"/>
    </source>
</evidence>
<protein>
    <submittedName>
        <fullName evidence="18">TonB-dependent siderophore receptor</fullName>
    </submittedName>
</protein>
<dbReference type="InterPro" id="IPR000531">
    <property type="entry name" value="Beta-barrel_TonB"/>
</dbReference>
<organism evidence="18 19">
    <name type="scientific">Pseudomonas berkeleyensis</name>
    <dbReference type="NCBI Taxonomy" id="2726956"/>
    <lineage>
        <taxon>Bacteria</taxon>
        <taxon>Pseudomonadati</taxon>
        <taxon>Pseudomonadota</taxon>
        <taxon>Gammaproteobacteria</taxon>
        <taxon>Pseudomonadales</taxon>
        <taxon>Pseudomonadaceae</taxon>
        <taxon>Pseudomonas</taxon>
    </lineage>
</organism>
<keyword evidence="5" id="KW-0410">Iron transport</keyword>
<dbReference type="AlphaFoldDB" id="A0A7G5DVA4"/>
<dbReference type="Pfam" id="PF00593">
    <property type="entry name" value="TonB_dep_Rec_b-barrel"/>
    <property type="match status" value="1"/>
</dbReference>
<evidence type="ECO:0000256" key="6">
    <source>
        <dbReference type="ARBA" id="ARBA00022692"/>
    </source>
</evidence>
<dbReference type="Pfam" id="PF07715">
    <property type="entry name" value="Plug"/>
    <property type="match status" value="1"/>
</dbReference>
<evidence type="ECO:0000256" key="14">
    <source>
        <dbReference type="PROSITE-ProRule" id="PRU01360"/>
    </source>
</evidence>
<evidence type="ECO:0000259" key="17">
    <source>
        <dbReference type="SMART" id="SM00965"/>
    </source>
</evidence>
<evidence type="ECO:0000256" key="12">
    <source>
        <dbReference type="ARBA" id="ARBA00023170"/>
    </source>
</evidence>
<dbReference type="Gene3D" id="3.55.50.30">
    <property type="match status" value="1"/>
</dbReference>
<evidence type="ECO:0000256" key="5">
    <source>
        <dbReference type="ARBA" id="ARBA00022496"/>
    </source>
</evidence>
<evidence type="ECO:0000313" key="19">
    <source>
        <dbReference type="Proteomes" id="UP000515276"/>
    </source>
</evidence>
<dbReference type="InterPro" id="IPR011662">
    <property type="entry name" value="Secretin/TonB_short_N"/>
</dbReference>
<dbReference type="InterPro" id="IPR037066">
    <property type="entry name" value="Plug_dom_sf"/>
</dbReference>
<accession>A0A7G5DVA4</accession>
<dbReference type="InterPro" id="IPR012910">
    <property type="entry name" value="Plug_dom"/>
</dbReference>
<keyword evidence="7 16" id="KW-0732">Signal</keyword>
<dbReference type="Gene3D" id="2.170.130.10">
    <property type="entry name" value="TonB-dependent receptor, plug domain"/>
    <property type="match status" value="1"/>
</dbReference>
<evidence type="ECO:0000256" key="16">
    <source>
        <dbReference type="SAM" id="SignalP"/>
    </source>
</evidence>
<gene>
    <name evidence="18" type="ORF">HS968_11730</name>
</gene>
<dbReference type="EMBL" id="CP059139">
    <property type="protein sequence ID" value="QMV65679.1"/>
    <property type="molecule type" value="Genomic_DNA"/>
</dbReference>
<keyword evidence="19" id="KW-1185">Reference proteome</keyword>
<dbReference type="InterPro" id="IPR010105">
    <property type="entry name" value="TonB_sidphr_rcpt"/>
</dbReference>
<keyword evidence="11 14" id="KW-0472">Membrane</keyword>
<dbReference type="NCBIfam" id="TIGR01783">
    <property type="entry name" value="TonB-siderophor"/>
    <property type="match status" value="1"/>
</dbReference>
<dbReference type="PANTHER" id="PTHR32552:SF68">
    <property type="entry name" value="FERRICHROME OUTER MEMBRANE TRANSPORTER_PHAGE RECEPTOR"/>
    <property type="match status" value="1"/>
</dbReference>
<reference evidence="18 19" key="1">
    <citation type="journal article" date="2020" name="G3 (Bethesda)">
        <title>CeMbio - The Caenorhabditis elegans Microbiome Resource.</title>
        <authorList>
            <person name="Dirksen P."/>
            <person name="Assie A."/>
            <person name="Zimmermann J."/>
            <person name="Zhang F."/>
            <person name="Tietje A.M."/>
            <person name="Marsh S.A."/>
            <person name="Felix M.A."/>
            <person name="Shapira M."/>
            <person name="Kaleta C."/>
            <person name="Schulenburg H."/>
            <person name="Samuel B."/>
        </authorList>
    </citation>
    <scope>NUCLEOTIDE SEQUENCE [LARGE SCALE GENOMIC DNA]</scope>
    <source>
        <strain evidence="18 19">MSPm1</strain>
    </source>
</reference>
<keyword evidence="8" id="KW-0408">Iron</keyword>
<dbReference type="InterPro" id="IPR039426">
    <property type="entry name" value="TonB-dep_rcpt-like"/>
</dbReference>
<dbReference type="InterPro" id="IPR036942">
    <property type="entry name" value="Beta-barrel_TonB_sf"/>
</dbReference>
<comment type="similarity">
    <text evidence="2 14 15">Belongs to the TonB-dependent receptor family.</text>
</comment>
<evidence type="ECO:0000256" key="8">
    <source>
        <dbReference type="ARBA" id="ARBA00023004"/>
    </source>
</evidence>
<evidence type="ECO:0000256" key="10">
    <source>
        <dbReference type="ARBA" id="ARBA00023077"/>
    </source>
</evidence>
<evidence type="ECO:0000256" key="7">
    <source>
        <dbReference type="ARBA" id="ARBA00022729"/>
    </source>
</evidence>
<dbReference type="GO" id="GO:0009279">
    <property type="term" value="C:cell outer membrane"/>
    <property type="evidence" value="ECO:0007669"/>
    <property type="project" value="UniProtKB-SubCell"/>
</dbReference>
<evidence type="ECO:0000256" key="1">
    <source>
        <dbReference type="ARBA" id="ARBA00004571"/>
    </source>
</evidence>
<evidence type="ECO:0000256" key="11">
    <source>
        <dbReference type="ARBA" id="ARBA00023136"/>
    </source>
</evidence>
<dbReference type="SUPFAM" id="SSF56935">
    <property type="entry name" value="Porins"/>
    <property type="match status" value="1"/>
</dbReference>
<feature type="signal peptide" evidence="16">
    <location>
        <begin position="1"/>
        <end position="28"/>
    </location>
</feature>
<keyword evidence="4 14" id="KW-1134">Transmembrane beta strand</keyword>
<evidence type="ECO:0000256" key="9">
    <source>
        <dbReference type="ARBA" id="ARBA00023065"/>
    </source>
</evidence>
<name>A0A7G5DVA4_9PSED</name>
<dbReference type="Pfam" id="PF07660">
    <property type="entry name" value="STN"/>
    <property type="match status" value="1"/>
</dbReference>
<evidence type="ECO:0000256" key="3">
    <source>
        <dbReference type="ARBA" id="ARBA00022448"/>
    </source>
</evidence>
<keyword evidence="12 18" id="KW-0675">Receptor</keyword>
<comment type="subcellular location">
    <subcellularLocation>
        <location evidence="1 14">Cell outer membrane</location>
        <topology evidence="1 14">Multi-pass membrane protein</topology>
    </subcellularLocation>
</comment>
<dbReference type="Proteomes" id="UP000515276">
    <property type="component" value="Chromosome"/>
</dbReference>
<dbReference type="FunFam" id="2.40.170.20:FF:000005">
    <property type="entry name" value="TonB-dependent siderophore receptor"/>
    <property type="match status" value="1"/>
</dbReference>
<dbReference type="SMART" id="SM00965">
    <property type="entry name" value="STN"/>
    <property type="match status" value="1"/>
</dbReference>
<dbReference type="GO" id="GO:0015891">
    <property type="term" value="P:siderophore transport"/>
    <property type="evidence" value="ECO:0007669"/>
    <property type="project" value="InterPro"/>
</dbReference>
<feature type="chain" id="PRO_5028861519" evidence="16">
    <location>
        <begin position="29"/>
        <end position="814"/>
    </location>
</feature>
<proteinExistence type="inferred from homology"/>
<evidence type="ECO:0000256" key="2">
    <source>
        <dbReference type="ARBA" id="ARBA00009810"/>
    </source>
</evidence>
<evidence type="ECO:0000256" key="13">
    <source>
        <dbReference type="ARBA" id="ARBA00023237"/>
    </source>
</evidence>
<sequence>MSFRPAPFRHTLLAMTVAMAGHIGLAQADAYQLPAGPLSSTLNQIASQAGITLSIDPALTAGKRSAPVNGDFDAIDALNQALRGTGLQLQGGGSGAYSLAPADQEAMALPDVTVTATGQASESAWGPANGYLANRVAVGTKTDTPLLETPRSISVATREQLRDRKVQNLDDAVRYMPGVVASSYGSDSRADWMKIRGFEPIQMLDGLPLPKGSYAMPKLETWNLERVAILRGPASSVYGQTPPGGLVDAVSLRPQDESRHEVEVQVGNYNHKQINFDSTGRIDDEGRFLYRISGMGRDSGTVVEHMDDQRFNLAPSLTWNIGDETKLTFLSQFNRDDTGGTSQFLPLQGTKLSTPAGKVDYNKNLGDPDWEFYDKTFYALGYAFEHRINDVWQFRQNLRYSKLELDNQIITAGGMHWPNGPHEAVSPDGTVARGANVYDENVRHFAVDNNFQADFNTGVIGHTLLLGLDYQRVNTDYRWLYGSAPSSNIINPVYGQDFSGVTYWRLQDYNQKRRNTGLYVQDQLSLDAWRLTLGGRWDRLDTDSVFYNANDAKDHRRDSQFSGNAALSYVFDSGFTPYISYAESFQAEAGGMTDTVAGTGEAFQPSTGKQYELGIKYQPPGSDILFTAAVYDLKRQNIISTNTLGASEPVSEVQVRGFELEATGNVTENLSLTASYTYTNSKMTKVGDPRDKNRALPLTPEHQASLWANYDFSVGPLAGFGVGFGARFVGSTDNVAVGQIGNIRDLSDGHSSAYTVYDAAVRYDLGKLDASLRGASIALNAENLFDKEYLATCDGFYCYAGDPRRVTASLGYKW</sequence>
<keyword evidence="6 14" id="KW-0812">Transmembrane</keyword>
<dbReference type="PANTHER" id="PTHR32552">
    <property type="entry name" value="FERRICHROME IRON RECEPTOR-RELATED"/>
    <property type="match status" value="1"/>
</dbReference>
<evidence type="ECO:0000256" key="4">
    <source>
        <dbReference type="ARBA" id="ARBA00022452"/>
    </source>
</evidence>
<dbReference type="PROSITE" id="PS52016">
    <property type="entry name" value="TONB_DEPENDENT_REC_3"/>
    <property type="match status" value="1"/>
</dbReference>
<keyword evidence="9" id="KW-0406">Ion transport</keyword>
<dbReference type="GO" id="GO:0038023">
    <property type="term" value="F:signaling receptor activity"/>
    <property type="evidence" value="ECO:0007669"/>
    <property type="project" value="InterPro"/>
</dbReference>
<dbReference type="GO" id="GO:0015344">
    <property type="term" value="F:siderophore uptake transmembrane transporter activity"/>
    <property type="evidence" value="ECO:0007669"/>
    <property type="project" value="TreeGrafter"/>
</dbReference>